<gene>
    <name evidence="1" type="ORF">ALSL_2635</name>
</gene>
<accession>A0A2Z6E973</accession>
<dbReference type="AlphaFoldDB" id="A0A2Z6E973"/>
<evidence type="ECO:0000313" key="2">
    <source>
        <dbReference type="Proteomes" id="UP000270530"/>
    </source>
</evidence>
<protein>
    <submittedName>
        <fullName evidence="1">Uncharacterized protein</fullName>
    </submittedName>
</protein>
<reference evidence="2" key="1">
    <citation type="submission" date="2018-04" db="EMBL/GenBank/DDBJ databases">
        <authorList>
            <person name="Watanabe M."/>
            <person name="Kojima H."/>
        </authorList>
    </citation>
    <scope>NUCLEOTIDE SEQUENCE [LARGE SCALE GENOMIC DNA]</scope>
    <source>
        <strain evidence="2">Dysh456</strain>
    </source>
</reference>
<organism evidence="1 2">
    <name type="scientific">Aerosticca soli</name>
    <dbReference type="NCBI Taxonomy" id="2010829"/>
    <lineage>
        <taxon>Bacteria</taxon>
        <taxon>Pseudomonadati</taxon>
        <taxon>Pseudomonadota</taxon>
        <taxon>Gammaproteobacteria</taxon>
        <taxon>Lysobacterales</taxon>
        <taxon>Rhodanobacteraceae</taxon>
        <taxon>Aerosticca</taxon>
    </lineage>
</organism>
<keyword evidence="2" id="KW-1185">Reference proteome</keyword>
<dbReference type="RefSeq" id="WP_126539793.1">
    <property type="nucleotide sequence ID" value="NZ_AP018560.1"/>
</dbReference>
<evidence type="ECO:0000313" key="1">
    <source>
        <dbReference type="EMBL" id="BBD81259.1"/>
    </source>
</evidence>
<dbReference type="EMBL" id="AP018560">
    <property type="protein sequence ID" value="BBD81259.1"/>
    <property type="molecule type" value="Genomic_DNA"/>
</dbReference>
<proteinExistence type="predicted"/>
<dbReference type="OrthoDB" id="5985451at2"/>
<dbReference type="Proteomes" id="UP000270530">
    <property type="component" value="Chromosome"/>
</dbReference>
<reference evidence="2" key="2">
    <citation type="submission" date="2018-06" db="EMBL/GenBank/DDBJ databases">
        <title>Genome sequence of Rhodanobacteraceae bacterium strain Dysh456.</title>
        <authorList>
            <person name="Fukui M."/>
        </authorList>
    </citation>
    <scope>NUCLEOTIDE SEQUENCE [LARGE SCALE GENOMIC DNA]</scope>
    <source>
        <strain evidence="2">Dysh456</strain>
    </source>
</reference>
<sequence>MRNRYFITIDDLRHARGPIPALSFDGVGPGELAAAVEEALRTPALFERWRALQPDPDAVDEALGATDPQAEVKAQVVDLHIEMEVTTQLPMQVLRHRLNLLIGTRWRLHDLRPA</sequence>
<name>A0A2Z6E973_9GAMM</name>
<dbReference type="KEGG" id="rbd:ALSL_2635"/>